<dbReference type="AlphaFoldDB" id="A0A6A6QPI7"/>
<feature type="domain" description="SRR1-like" evidence="1">
    <location>
        <begin position="492"/>
        <end position="613"/>
    </location>
</feature>
<dbReference type="Proteomes" id="UP000799750">
    <property type="component" value="Unassembled WGS sequence"/>
</dbReference>
<reference evidence="2" key="1">
    <citation type="journal article" date="2020" name="Stud. Mycol.">
        <title>101 Dothideomycetes genomes: a test case for predicting lifestyles and emergence of pathogens.</title>
        <authorList>
            <person name="Haridas S."/>
            <person name="Albert R."/>
            <person name="Binder M."/>
            <person name="Bloem J."/>
            <person name="Labutti K."/>
            <person name="Salamov A."/>
            <person name="Andreopoulos B."/>
            <person name="Baker S."/>
            <person name="Barry K."/>
            <person name="Bills G."/>
            <person name="Bluhm B."/>
            <person name="Cannon C."/>
            <person name="Castanera R."/>
            <person name="Culley D."/>
            <person name="Daum C."/>
            <person name="Ezra D."/>
            <person name="Gonzalez J."/>
            <person name="Henrissat B."/>
            <person name="Kuo A."/>
            <person name="Liang C."/>
            <person name="Lipzen A."/>
            <person name="Lutzoni F."/>
            <person name="Magnuson J."/>
            <person name="Mondo S."/>
            <person name="Nolan M."/>
            <person name="Ohm R."/>
            <person name="Pangilinan J."/>
            <person name="Park H.-J."/>
            <person name="Ramirez L."/>
            <person name="Alfaro M."/>
            <person name="Sun H."/>
            <person name="Tritt A."/>
            <person name="Yoshinaga Y."/>
            <person name="Zwiers L.-H."/>
            <person name="Turgeon B."/>
            <person name="Goodwin S."/>
            <person name="Spatafora J."/>
            <person name="Crous P."/>
            <person name="Grigoriev I."/>
        </authorList>
    </citation>
    <scope>NUCLEOTIDE SEQUENCE</scope>
    <source>
        <strain evidence="2">CBS 269.34</strain>
    </source>
</reference>
<feature type="domain" description="SRR1-like" evidence="1">
    <location>
        <begin position="29"/>
        <end position="223"/>
    </location>
</feature>
<gene>
    <name evidence="2" type="ORF">BU16DRAFT_591324</name>
</gene>
<keyword evidence="3" id="KW-1185">Reference proteome</keyword>
<dbReference type="EMBL" id="MU004191">
    <property type="protein sequence ID" value="KAF2494315.1"/>
    <property type="molecule type" value="Genomic_DNA"/>
</dbReference>
<dbReference type="PANTHER" id="PTHR42080:SF1">
    <property type="entry name" value="SRR1-LIKE DOMAIN-CONTAINING PROTEIN"/>
    <property type="match status" value="1"/>
</dbReference>
<protein>
    <recommendedName>
        <fullName evidence="1">SRR1-like domain-containing protein</fullName>
    </recommendedName>
</protein>
<accession>A0A6A6QPI7</accession>
<dbReference type="InterPro" id="IPR012942">
    <property type="entry name" value="SRR1-like"/>
</dbReference>
<name>A0A6A6QPI7_9PEZI</name>
<dbReference type="PANTHER" id="PTHR42080">
    <property type="entry name" value="SRR1 DOMAIN-CONTAINING PROTEIN"/>
    <property type="match status" value="1"/>
</dbReference>
<evidence type="ECO:0000313" key="2">
    <source>
        <dbReference type="EMBL" id="KAF2494315.1"/>
    </source>
</evidence>
<evidence type="ECO:0000259" key="1">
    <source>
        <dbReference type="Pfam" id="PF07985"/>
    </source>
</evidence>
<dbReference type="OrthoDB" id="5318346at2759"/>
<sequence>MKMSEEATRLLETYQKEWRSSRFSYAIKTQLKDVVKNQVEPIDNAVLLGLGCYRFQDDEHEGHRPFLGQLVIFLDLVKYLSNIQAQVHPRKTVTMFAADPSFEKIDEAILEHYNIKVLPHAANYRKHVGSSTFVFSAYAYHVIEAGVVRQRPGLYLGTDCKKRFDFYDQQVDYPGATDNDGRLQAMQGKASFKKFMKHSSEIKFPDASGTPWWRSVSGLCFYWPKPVAVVEPEVEFQEHQKAWKASQFSVDLRNLLQARPGAIETAVLLGMGSVKGLAGPGWQAKRMYQLVIFLDIVDKLSRAQSDMKIKMIASDPAFNDIDKKLLKGLDIEVVDRSSPTSNYEDEWNVGPSTFVFAAGVPFDVDLDVASRNPGLYLGPDWAGRLDFCHLSDQKIKGKVYEDLLHGSTEEIFPSAINRIDKTKAPPEGWEELQRLTLGAVDSMCFYWPKKFSTEEQAALPVLGEHYSMPFIRCQNAWNSSRFRGELRALLAKEFKHAGSIDTAILLGVGSISAAHRKGQYNKTSVLNQLVIFLDIVEYLSDARGGRSIKVLASEPNFHDIDKKMLQDLGIQILPENEWESECGPSSFVFAAKLPFFIDVKVVSKNPGLYLGPSKEARQAGVATANCREVYEDFFQWRIESFFPSAERYGQASVPEGWRDLKKLTAGAVIWMAFYWPEIEALDKVRFSLEQFLVW</sequence>
<proteinExistence type="predicted"/>
<feature type="domain" description="SRR1-like" evidence="1">
    <location>
        <begin position="255"/>
        <end position="386"/>
    </location>
</feature>
<dbReference type="Pfam" id="PF07985">
    <property type="entry name" value="SRR1"/>
    <property type="match status" value="3"/>
</dbReference>
<evidence type="ECO:0000313" key="3">
    <source>
        <dbReference type="Proteomes" id="UP000799750"/>
    </source>
</evidence>
<organism evidence="2 3">
    <name type="scientific">Lophium mytilinum</name>
    <dbReference type="NCBI Taxonomy" id="390894"/>
    <lineage>
        <taxon>Eukaryota</taxon>
        <taxon>Fungi</taxon>
        <taxon>Dikarya</taxon>
        <taxon>Ascomycota</taxon>
        <taxon>Pezizomycotina</taxon>
        <taxon>Dothideomycetes</taxon>
        <taxon>Pleosporomycetidae</taxon>
        <taxon>Mytilinidiales</taxon>
        <taxon>Mytilinidiaceae</taxon>
        <taxon>Lophium</taxon>
    </lineage>
</organism>